<name>A0A433V4F8_9CYAN</name>
<reference evidence="1" key="2">
    <citation type="journal article" date="2019" name="Genome Biol. Evol.">
        <title>Day and night: Metabolic profiles and evolutionary relationships of six axenic non-marine cyanobacteria.</title>
        <authorList>
            <person name="Will S.E."/>
            <person name="Henke P."/>
            <person name="Boedeker C."/>
            <person name="Huang S."/>
            <person name="Brinkmann H."/>
            <person name="Rohde M."/>
            <person name="Jarek M."/>
            <person name="Friedl T."/>
            <person name="Seufert S."/>
            <person name="Schumacher M."/>
            <person name="Overmann J."/>
            <person name="Neumann-Schaal M."/>
            <person name="Petersen J."/>
        </authorList>
    </citation>
    <scope>NUCLEOTIDE SEQUENCE [LARGE SCALE GENOMIC DNA]</scope>
    <source>
        <strain evidence="1">PCC 7102</strain>
    </source>
</reference>
<keyword evidence="2" id="KW-1185">Reference proteome</keyword>
<sequence>MFFGYKLPRIEEEGITIGEKSSDTKLQIKLAEYQNKYDEEGGIRRVHRVYDVHADEDISNFDFFVISEEGKKTVLSYIAC</sequence>
<comment type="caution">
    <text evidence="1">The sequence shown here is derived from an EMBL/GenBank/DDBJ whole genome shotgun (WGS) entry which is preliminary data.</text>
</comment>
<evidence type="ECO:0000313" key="1">
    <source>
        <dbReference type="EMBL" id="RUT00983.1"/>
    </source>
</evidence>
<proteinExistence type="predicted"/>
<gene>
    <name evidence="1" type="ORF">DSM106972_069890</name>
</gene>
<dbReference type="EMBL" id="RSCL01000021">
    <property type="protein sequence ID" value="RUT00983.1"/>
    <property type="molecule type" value="Genomic_DNA"/>
</dbReference>
<reference evidence="1" key="1">
    <citation type="submission" date="2018-12" db="EMBL/GenBank/DDBJ databases">
        <authorList>
            <person name="Will S."/>
            <person name="Neumann-Schaal M."/>
            <person name="Henke P."/>
        </authorList>
    </citation>
    <scope>NUCLEOTIDE SEQUENCE</scope>
    <source>
        <strain evidence="1">PCC 7102</strain>
    </source>
</reference>
<dbReference type="Proteomes" id="UP000271624">
    <property type="component" value="Unassembled WGS sequence"/>
</dbReference>
<dbReference type="AlphaFoldDB" id="A0A433V4F8"/>
<organism evidence="1 2">
    <name type="scientific">Dulcicalothrix desertica PCC 7102</name>
    <dbReference type="NCBI Taxonomy" id="232991"/>
    <lineage>
        <taxon>Bacteria</taxon>
        <taxon>Bacillati</taxon>
        <taxon>Cyanobacteriota</taxon>
        <taxon>Cyanophyceae</taxon>
        <taxon>Nostocales</taxon>
        <taxon>Calotrichaceae</taxon>
        <taxon>Dulcicalothrix</taxon>
    </lineage>
</organism>
<evidence type="ECO:0000313" key="2">
    <source>
        <dbReference type="Proteomes" id="UP000271624"/>
    </source>
</evidence>
<protein>
    <submittedName>
        <fullName evidence="1">Uncharacterized protein</fullName>
    </submittedName>
</protein>
<accession>A0A433V4F8</accession>